<keyword evidence="3" id="KW-1185">Reference proteome</keyword>
<feature type="region of interest" description="Disordered" evidence="1">
    <location>
        <begin position="254"/>
        <end position="365"/>
    </location>
</feature>
<comment type="caution">
    <text evidence="2">The sequence shown here is derived from an EMBL/GenBank/DDBJ whole genome shotgun (WGS) entry which is preliminary data.</text>
</comment>
<reference evidence="2" key="1">
    <citation type="submission" date="2020-11" db="EMBL/GenBank/DDBJ databases">
        <authorList>
            <consortium name="DOE Joint Genome Institute"/>
            <person name="Ahrendt S."/>
            <person name="Riley R."/>
            <person name="Andreopoulos W."/>
            <person name="Labutti K."/>
            <person name="Pangilinan J."/>
            <person name="Ruiz-Duenas F.J."/>
            <person name="Barrasa J.M."/>
            <person name="Sanchez-Garcia M."/>
            <person name="Camarero S."/>
            <person name="Miyauchi S."/>
            <person name="Serrano A."/>
            <person name="Linde D."/>
            <person name="Babiker R."/>
            <person name="Drula E."/>
            <person name="Ayuso-Fernandez I."/>
            <person name="Pacheco R."/>
            <person name="Padilla G."/>
            <person name="Ferreira P."/>
            <person name="Barriuso J."/>
            <person name="Kellner H."/>
            <person name="Castanera R."/>
            <person name="Alfaro M."/>
            <person name="Ramirez L."/>
            <person name="Pisabarro A.G."/>
            <person name="Kuo A."/>
            <person name="Tritt A."/>
            <person name="Lipzen A."/>
            <person name="He G."/>
            <person name="Yan M."/>
            <person name="Ng V."/>
            <person name="Cullen D."/>
            <person name="Martin F."/>
            <person name="Rosso M.-N."/>
            <person name="Henrissat B."/>
            <person name="Hibbett D."/>
            <person name="Martinez A.T."/>
            <person name="Grigoriev I.V."/>
        </authorList>
    </citation>
    <scope>NUCLEOTIDE SEQUENCE</scope>
    <source>
        <strain evidence="2">ATCC 90797</strain>
    </source>
</reference>
<name>A0A9P5ZUL4_PLEER</name>
<protein>
    <submittedName>
        <fullName evidence="2">Uncharacterized protein</fullName>
    </submittedName>
</protein>
<accession>A0A9P5ZUL4</accession>
<dbReference type="Proteomes" id="UP000807025">
    <property type="component" value="Unassembled WGS sequence"/>
</dbReference>
<feature type="compositionally biased region" description="Low complexity" evidence="1">
    <location>
        <begin position="254"/>
        <end position="267"/>
    </location>
</feature>
<feature type="compositionally biased region" description="Acidic residues" evidence="1">
    <location>
        <begin position="396"/>
        <end position="411"/>
    </location>
</feature>
<organism evidence="2 3">
    <name type="scientific">Pleurotus eryngii</name>
    <name type="common">Boletus of the steppes</name>
    <dbReference type="NCBI Taxonomy" id="5323"/>
    <lineage>
        <taxon>Eukaryota</taxon>
        <taxon>Fungi</taxon>
        <taxon>Dikarya</taxon>
        <taxon>Basidiomycota</taxon>
        <taxon>Agaricomycotina</taxon>
        <taxon>Agaricomycetes</taxon>
        <taxon>Agaricomycetidae</taxon>
        <taxon>Agaricales</taxon>
        <taxon>Pleurotineae</taxon>
        <taxon>Pleurotaceae</taxon>
        <taxon>Pleurotus</taxon>
    </lineage>
</organism>
<proteinExistence type="predicted"/>
<feature type="region of interest" description="Disordered" evidence="1">
    <location>
        <begin position="382"/>
        <end position="418"/>
    </location>
</feature>
<feature type="region of interest" description="Disordered" evidence="1">
    <location>
        <begin position="190"/>
        <end position="219"/>
    </location>
</feature>
<evidence type="ECO:0000313" key="3">
    <source>
        <dbReference type="Proteomes" id="UP000807025"/>
    </source>
</evidence>
<dbReference type="AlphaFoldDB" id="A0A9P5ZUL4"/>
<evidence type="ECO:0000313" key="2">
    <source>
        <dbReference type="EMBL" id="KAF9492644.1"/>
    </source>
</evidence>
<evidence type="ECO:0000256" key="1">
    <source>
        <dbReference type="SAM" id="MobiDB-lite"/>
    </source>
</evidence>
<dbReference type="EMBL" id="MU154598">
    <property type="protein sequence ID" value="KAF9492644.1"/>
    <property type="molecule type" value="Genomic_DNA"/>
</dbReference>
<gene>
    <name evidence="2" type="ORF">BDN71DRAFT_1433113</name>
</gene>
<sequence>MNDRMMDIVAHRQEAAALFDIYEAVIYKEAENVDEAETQENATELDAEIQRILDNNKLAPKHANRKKATKAMEDLWRKNHALIDLINKVACQLLKAILNRTNAFWSEGPNLLLEEVFAEFCPDSDVGSSETHDGYFRTLPSRSEHSDDGSIPHITLANCPHDRLASVFRTPKLSEPQAEMTSFAALDHAQSSLRRSKPTIPRHNSPEYVPSGSDTLKPPIIPVADVLESDDDSFQSLGGTSSSIVALAQPLASSASGSDASLSGESAMEYEHNKSVATSDDEASLGGELTEDPSSTNEIANDHHASLAASDMSSDDEMADDKSMEENTLGVDLSRHRQHTPPAEQEAEDDEDAMSLGSYTDDEADNSHTFSMVEMQANISHIPSSPEVGRMGSPVDEVDDAYSEYSDDSDRDVDIPDDGRAYLQTSHTLGFQSRYQHVHFEHIPDAEFTNDVL</sequence>